<dbReference type="EMBL" id="JAUCMV010000002">
    <property type="protein sequence ID" value="KAK0416406.1"/>
    <property type="molecule type" value="Genomic_DNA"/>
</dbReference>
<sequence>MERQKSVGEAFATPPEAVSRQHKEFATMLRLGSASLGCAVVVTIGICALSVCTQKIGIFFHLYLSLILVDCLFFVSSYFHYRLPSQGLLLPFYEQISASYNANRLVFASFYGQFAHKLATVVITAGWTFIVCLRPLGFGRVRRKVKKAYQIVALLCTWILAAAFSLFVFFTPLVFRVVGKGAVFEMTATAETVTSLLIATTTTVCTFLGYGALLVGSVILYAKKKLKTIVRRQYKKIAILIVFNGLLSWYTYFQIVYTSSSEQERKSLEEDQLPWLVDANTVLKHWFLVATLLVGTVQRLILQSSVSRIESVATSSNHRTSSAENSTKPRQT</sequence>
<evidence type="ECO:0000256" key="1">
    <source>
        <dbReference type="SAM" id="Phobius"/>
    </source>
</evidence>
<keyword evidence="3" id="KW-1185">Reference proteome</keyword>
<evidence type="ECO:0000313" key="2">
    <source>
        <dbReference type="EMBL" id="KAK0416406.1"/>
    </source>
</evidence>
<feature type="transmembrane region" description="Helical" evidence="1">
    <location>
        <begin position="114"/>
        <end position="136"/>
    </location>
</feature>
<feature type="transmembrane region" description="Helical" evidence="1">
    <location>
        <begin position="234"/>
        <end position="252"/>
    </location>
</feature>
<keyword evidence="1" id="KW-0812">Transmembrane</keyword>
<accession>A0AA39I246</accession>
<evidence type="ECO:0000313" key="3">
    <source>
        <dbReference type="Proteomes" id="UP001175271"/>
    </source>
</evidence>
<gene>
    <name evidence="2" type="ORF">QR680_012464</name>
</gene>
<dbReference type="AlphaFoldDB" id="A0AA39I246"/>
<feature type="transmembrane region" description="Helical" evidence="1">
    <location>
        <begin position="148"/>
        <end position="175"/>
    </location>
</feature>
<comment type="caution">
    <text evidence="2">The sequence shown here is derived from an EMBL/GenBank/DDBJ whole genome shotgun (WGS) entry which is preliminary data.</text>
</comment>
<feature type="transmembrane region" description="Helical" evidence="1">
    <location>
        <begin position="195"/>
        <end position="222"/>
    </location>
</feature>
<protein>
    <submittedName>
        <fullName evidence="2">Uncharacterized protein</fullName>
    </submittedName>
</protein>
<keyword evidence="1" id="KW-0472">Membrane</keyword>
<feature type="transmembrane region" description="Helical" evidence="1">
    <location>
        <begin position="58"/>
        <end position="81"/>
    </location>
</feature>
<keyword evidence="1" id="KW-1133">Transmembrane helix</keyword>
<reference evidence="2" key="1">
    <citation type="submission" date="2023-06" db="EMBL/GenBank/DDBJ databases">
        <title>Genomic analysis of the entomopathogenic nematode Steinernema hermaphroditum.</title>
        <authorList>
            <person name="Schwarz E.M."/>
            <person name="Heppert J.K."/>
            <person name="Baniya A."/>
            <person name="Schwartz H.T."/>
            <person name="Tan C.-H."/>
            <person name="Antoshechkin I."/>
            <person name="Sternberg P.W."/>
            <person name="Goodrich-Blair H."/>
            <person name="Dillman A.R."/>
        </authorList>
    </citation>
    <scope>NUCLEOTIDE SEQUENCE</scope>
    <source>
        <strain evidence="2">PS9179</strain>
        <tissue evidence="2">Whole animal</tissue>
    </source>
</reference>
<proteinExistence type="predicted"/>
<name>A0AA39I246_9BILA</name>
<dbReference type="Proteomes" id="UP001175271">
    <property type="component" value="Unassembled WGS sequence"/>
</dbReference>
<feature type="transmembrane region" description="Helical" evidence="1">
    <location>
        <begin position="31"/>
        <end position="51"/>
    </location>
</feature>
<organism evidence="2 3">
    <name type="scientific">Steinernema hermaphroditum</name>
    <dbReference type="NCBI Taxonomy" id="289476"/>
    <lineage>
        <taxon>Eukaryota</taxon>
        <taxon>Metazoa</taxon>
        <taxon>Ecdysozoa</taxon>
        <taxon>Nematoda</taxon>
        <taxon>Chromadorea</taxon>
        <taxon>Rhabditida</taxon>
        <taxon>Tylenchina</taxon>
        <taxon>Panagrolaimomorpha</taxon>
        <taxon>Strongyloidoidea</taxon>
        <taxon>Steinernematidae</taxon>
        <taxon>Steinernema</taxon>
    </lineage>
</organism>